<reference evidence="1" key="2">
    <citation type="submission" date="2022-06" db="UniProtKB">
        <authorList>
            <consortium name="EnsemblMetazoa"/>
        </authorList>
    </citation>
    <scope>IDENTIFICATION</scope>
    <source>
        <strain evidence="1">PS312</strain>
    </source>
</reference>
<protein>
    <submittedName>
        <fullName evidence="1">Uncharacterized protein</fullName>
    </submittedName>
</protein>
<sequence>MKNPYLLWCANPTWIQVKRGFQLGSKYSIPASGIQLGSKQAVLAPSRLTHTKPISSVLTAFGHECD</sequence>
<evidence type="ECO:0000313" key="2">
    <source>
        <dbReference type="Proteomes" id="UP000005239"/>
    </source>
</evidence>
<name>A0A2A6D0A1_PRIPA</name>
<evidence type="ECO:0000313" key="1">
    <source>
        <dbReference type="EnsemblMetazoa" id="PPA38510.1"/>
    </source>
</evidence>
<keyword evidence="2" id="KW-1185">Reference proteome</keyword>
<gene>
    <name evidence="1" type="primary">WBGene00276879</name>
</gene>
<dbReference type="AlphaFoldDB" id="A0A2A6D0A1"/>
<dbReference type="Proteomes" id="UP000005239">
    <property type="component" value="Unassembled WGS sequence"/>
</dbReference>
<organism evidence="1 2">
    <name type="scientific">Pristionchus pacificus</name>
    <name type="common">Parasitic nematode worm</name>
    <dbReference type="NCBI Taxonomy" id="54126"/>
    <lineage>
        <taxon>Eukaryota</taxon>
        <taxon>Metazoa</taxon>
        <taxon>Ecdysozoa</taxon>
        <taxon>Nematoda</taxon>
        <taxon>Chromadorea</taxon>
        <taxon>Rhabditida</taxon>
        <taxon>Rhabditina</taxon>
        <taxon>Diplogasteromorpha</taxon>
        <taxon>Diplogasteroidea</taxon>
        <taxon>Neodiplogasteridae</taxon>
        <taxon>Pristionchus</taxon>
    </lineage>
</organism>
<accession>A0A8R1URE1</accession>
<dbReference type="EnsemblMetazoa" id="PPA38510.1">
    <property type="protein sequence ID" value="PPA38510.1"/>
    <property type="gene ID" value="WBGene00276879"/>
</dbReference>
<accession>A0A2A6D0A1</accession>
<reference evidence="2" key="1">
    <citation type="journal article" date="2008" name="Nat. Genet.">
        <title>The Pristionchus pacificus genome provides a unique perspective on nematode lifestyle and parasitism.</title>
        <authorList>
            <person name="Dieterich C."/>
            <person name="Clifton S.W."/>
            <person name="Schuster L.N."/>
            <person name="Chinwalla A."/>
            <person name="Delehaunty K."/>
            <person name="Dinkelacker I."/>
            <person name="Fulton L."/>
            <person name="Fulton R."/>
            <person name="Godfrey J."/>
            <person name="Minx P."/>
            <person name="Mitreva M."/>
            <person name="Roeseler W."/>
            <person name="Tian H."/>
            <person name="Witte H."/>
            <person name="Yang S.P."/>
            <person name="Wilson R.K."/>
            <person name="Sommer R.J."/>
        </authorList>
    </citation>
    <scope>NUCLEOTIDE SEQUENCE [LARGE SCALE GENOMIC DNA]</scope>
    <source>
        <strain evidence="2">PS312</strain>
    </source>
</reference>
<proteinExistence type="predicted"/>